<evidence type="ECO:0000313" key="2">
    <source>
        <dbReference type="Proteomes" id="UP000750502"/>
    </source>
</evidence>
<reference evidence="1" key="1">
    <citation type="journal article" date="2020" name="bioRxiv">
        <title>Historical genomics reveals the evolutionary mechanisms behind multiple outbreaks of the host-specific coffee wilt pathogen Fusarium xylarioides.</title>
        <authorList>
            <person name="Peck D."/>
            <person name="Nowell R.W."/>
            <person name="Flood J."/>
            <person name="Ryan M.J."/>
            <person name="Barraclough T.G."/>
        </authorList>
    </citation>
    <scope>NUCLEOTIDE SEQUENCE</scope>
    <source>
        <strain evidence="1">IMI 127659i</strain>
    </source>
</reference>
<accession>A0A9P7L8M3</accession>
<organism evidence="1 2">
    <name type="scientific">Fusarium xylarioides</name>
    <dbReference type="NCBI Taxonomy" id="221167"/>
    <lineage>
        <taxon>Eukaryota</taxon>
        <taxon>Fungi</taxon>
        <taxon>Dikarya</taxon>
        <taxon>Ascomycota</taxon>
        <taxon>Pezizomycotina</taxon>
        <taxon>Sordariomycetes</taxon>
        <taxon>Hypocreomycetidae</taxon>
        <taxon>Hypocreales</taxon>
        <taxon>Nectriaceae</taxon>
        <taxon>Fusarium</taxon>
        <taxon>Fusarium fujikuroi species complex</taxon>
    </lineage>
</organism>
<reference evidence="1" key="2">
    <citation type="submission" date="2020-10" db="EMBL/GenBank/DDBJ databases">
        <authorList>
            <person name="Peck L.D."/>
            <person name="Nowell R.W."/>
            <person name="Flood J."/>
            <person name="Ryan M.J."/>
            <person name="Barraclough T.G."/>
        </authorList>
    </citation>
    <scope>NUCLEOTIDE SEQUENCE</scope>
    <source>
        <strain evidence="1">IMI 127659i</strain>
    </source>
</reference>
<dbReference type="EMBL" id="JADFTT010000084">
    <property type="protein sequence ID" value="KAG5769169.1"/>
    <property type="molecule type" value="Genomic_DNA"/>
</dbReference>
<dbReference type="OrthoDB" id="5030973at2759"/>
<gene>
    <name evidence="1" type="ORF">H9Q72_003512</name>
</gene>
<dbReference type="Proteomes" id="UP000750502">
    <property type="component" value="Unassembled WGS sequence"/>
</dbReference>
<sequence>MDPFNIFLLEEGEDTSELRTRNAEGQRARNMLIDRGNSLILQAALISVTHGDFTPDGDGASLLVFEFNFIGKGERRFTSGQINISFEDASQATRNCPMVTTISPSGKFAINKTTSARDVHQGFNASLGGGPGAVTGELGFIWEQSEIREDRHATTVVGLKRSLDVGGGKTNTVSWIMEEDPRTKEGIPSFLRGGILLRRRADVPFRFTIKVKSEVDFGGKLRRLFGREEPDPVDPVELDEETDLDGLGIGRLDSDTPGLDLHNMGSMDVAQHAHVVLASLLNVPG</sequence>
<evidence type="ECO:0000313" key="1">
    <source>
        <dbReference type="EMBL" id="KAG5769169.1"/>
    </source>
</evidence>
<name>A0A9P7L8M3_9HYPO</name>
<protein>
    <submittedName>
        <fullName evidence="1">Uncharacterized protein</fullName>
    </submittedName>
</protein>
<comment type="caution">
    <text evidence="1">The sequence shown here is derived from an EMBL/GenBank/DDBJ whole genome shotgun (WGS) entry which is preliminary data.</text>
</comment>
<dbReference type="AlphaFoldDB" id="A0A9P7L8M3"/>
<keyword evidence="2" id="KW-1185">Reference proteome</keyword>
<proteinExistence type="predicted"/>